<feature type="transmembrane region" description="Helical" evidence="9">
    <location>
        <begin position="423"/>
        <end position="445"/>
    </location>
</feature>
<keyword evidence="7 9" id="KW-0811">Translocation</keyword>
<dbReference type="InterPro" id="IPR005791">
    <property type="entry name" value="SecD"/>
</dbReference>
<dbReference type="GO" id="GO:0005886">
    <property type="term" value="C:plasma membrane"/>
    <property type="evidence" value="ECO:0007669"/>
    <property type="project" value="UniProtKB-SubCell"/>
</dbReference>
<dbReference type="GO" id="GO:0015450">
    <property type="term" value="F:protein-transporting ATPase activity"/>
    <property type="evidence" value="ECO:0007669"/>
    <property type="project" value="InterPro"/>
</dbReference>
<keyword evidence="13" id="KW-1185">Reference proteome</keyword>
<dbReference type="Gene3D" id="3.30.70.3400">
    <property type="match status" value="1"/>
</dbReference>
<name>W7UCU3_RUMFL</name>
<sequence>MKKTGKSTFFIVVAFIALFAVSSVFGIDKIFGDKRTTYVKGVDDIRLGIDIKGGVDVTFGPAGEYDADLAQLDAATAIIKTRLSSLGITDNEVYSDEKSDRIIVRFPWQVGETDFDPESAVKELGEMAELTFRKGTDTTTDENGNTVPSGEIVLVGDDIEKAERQFRQDNDGKNYEYTVGLQLTKEGSDKFAAATAELSGSDTPISIWMDNTMISAPTVKNTITGGQAEISGNFDADSSKKLADQINSGALPFKMETKSFRTISPTMGEGSLDAILLAALIAFIFIAIYMIFLYRLPGFVAVIALCGQVAGSIAAITGWFGFMNGSTLTIPGIAGIILAVGMGVDANIITGERIKEELRTGKSLDAAIKIAYKRAFSAILDGNITNVIIAVILMGAFGVPDSFFSKILNKTIFFAFGATAEGVVYSFGFTLLAGVICNFIFGVFASRLMVTSLSKFKCFKNRKLYGGDEK</sequence>
<dbReference type="SUPFAM" id="SSF82866">
    <property type="entry name" value="Multidrug efflux transporter AcrB transmembrane domain"/>
    <property type="match status" value="1"/>
</dbReference>
<dbReference type="NCBIfam" id="TIGR01129">
    <property type="entry name" value="secD"/>
    <property type="match status" value="1"/>
</dbReference>
<dbReference type="NCBIfam" id="TIGR00916">
    <property type="entry name" value="2A0604s01"/>
    <property type="match status" value="1"/>
</dbReference>
<keyword evidence="8 9" id="KW-0472">Membrane</keyword>
<feature type="transmembrane region" description="Helical" evidence="9">
    <location>
        <begin position="378"/>
        <end position="399"/>
    </location>
</feature>
<keyword evidence="5 9" id="KW-0653">Protein transport</keyword>
<keyword evidence="2 9" id="KW-0813">Transport</keyword>
<comment type="subunit">
    <text evidence="9">Forms a complex with SecF. Part of the essential Sec protein translocation apparatus which comprises SecA, SecYEG and auxiliary proteins SecDF. Other proteins may also be involved.</text>
</comment>
<evidence type="ECO:0000259" key="11">
    <source>
        <dbReference type="Pfam" id="PF22599"/>
    </source>
</evidence>
<feature type="domain" description="SecDF P1 head subdomain" evidence="11">
    <location>
        <begin position="147"/>
        <end position="252"/>
    </location>
</feature>
<comment type="caution">
    <text evidence="12">The sequence shown here is derived from an EMBL/GenBank/DDBJ whole genome shotgun (WGS) entry which is preliminary data.</text>
</comment>
<comment type="function">
    <text evidence="9">Part of the Sec protein translocase complex. Interacts with the SecYEG preprotein conducting channel. SecDF uses the proton motive force (PMF) to complete protein translocation after the ATP-dependent function of SecA.</text>
</comment>
<dbReference type="PANTHER" id="PTHR30081:SF1">
    <property type="entry name" value="PROTEIN TRANSLOCASE SUBUNIT SECD"/>
    <property type="match status" value="1"/>
</dbReference>
<evidence type="ECO:0000313" key="13">
    <source>
        <dbReference type="Proteomes" id="UP000019365"/>
    </source>
</evidence>
<feature type="transmembrane region" description="Helical" evidence="9">
    <location>
        <begin position="299"/>
        <end position="322"/>
    </location>
</feature>
<evidence type="ECO:0000256" key="5">
    <source>
        <dbReference type="ARBA" id="ARBA00022927"/>
    </source>
</evidence>
<comment type="similarity">
    <text evidence="9">Belongs to the SecD/SecF family. SecD subfamily.</text>
</comment>
<evidence type="ECO:0000256" key="7">
    <source>
        <dbReference type="ARBA" id="ARBA00023010"/>
    </source>
</evidence>
<protein>
    <recommendedName>
        <fullName evidence="9">Protein translocase subunit SecD</fullName>
    </recommendedName>
</protein>
<dbReference type="HAMAP" id="MF_01463_B">
    <property type="entry name" value="SecD_B"/>
    <property type="match status" value="1"/>
</dbReference>
<accession>W7UCU3</accession>
<dbReference type="Proteomes" id="UP000019365">
    <property type="component" value="Unassembled WGS sequence"/>
</dbReference>
<proteinExistence type="inferred from homology"/>
<dbReference type="Gene3D" id="3.30.1360.200">
    <property type="match status" value="1"/>
</dbReference>
<evidence type="ECO:0000313" key="12">
    <source>
        <dbReference type="EMBL" id="EWM52901.1"/>
    </source>
</evidence>
<dbReference type="AlphaFoldDB" id="W7UCU3"/>
<dbReference type="InterPro" id="IPR055344">
    <property type="entry name" value="SecD_SecF_C_bact"/>
</dbReference>
<dbReference type="Gene3D" id="1.20.1640.10">
    <property type="entry name" value="Multidrug efflux transporter AcrB transmembrane domain"/>
    <property type="match status" value="1"/>
</dbReference>
<comment type="subcellular location">
    <subcellularLocation>
        <location evidence="1 9">Cell membrane</location>
        <topology evidence="1 9">Multi-pass membrane protein</topology>
    </subcellularLocation>
</comment>
<dbReference type="InterPro" id="IPR022813">
    <property type="entry name" value="SecD/SecF_arch_bac"/>
</dbReference>
<feature type="domain" description="Protein export membrane protein SecD/SecF C-terminal" evidence="10">
    <location>
        <begin position="254"/>
        <end position="393"/>
    </location>
</feature>
<dbReference type="PATRIC" id="fig|1341157.4.peg.2377"/>
<dbReference type="InterPro" id="IPR054384">
    <property type="entry name" value="SecDF_P1_head"/>
</dbReference>
<evidence type="ECO:0000256" key="3">
    <source>
        <dbReference type="ARBA" id="ARBA00022475"/>
    </source>
</evidence>
<keyword evidence="3 9" id="KW-1003">Cell membrane</keyword>
<dbReference type="EMBL" id="ATAX01000028">
    <property type="protein sequence ID" value="EWM52901.1"/>
    <property type="molecule type" value="Genomic_DNA"/>
</dbReference>
<dbReference type="Pfam" id="PF22599">
    <property type="entry name" value="SecDF_P1_head"/>
    <property type="match status" value="1"/>
</dbReference>
<dbReference type="Pfam" id="PF02355">
    <property type="entry name" value="SecD_SecF_C"/>
    <property type="match status" value="1"/>
</dbReference>
<reference evidence="12 13" key="1">
    <citation type="journal article" date="2014" name="PLoS ONE">
        <title>Rumen cellulosomics: divergent fiber-degrading strategies revealed by comparative genome-wide analysis of six ruminococcal strains.</title>
        <authorList>
            <person name="Dassa B."/>
            <person name="Borovok I."/>
            <person name="Ruimy-Israeli V."/>
            <person name="Lamed R."/>
            <person name="Flint H.J."/>
            <person name="Duncan S.H."/>
            <person name="Henrissat B."/>
            <person name="Coutinho P."/>
            <person name="Morrison M."/>
            <person name="Mosoni P."/>
            <person name="Yeoman C.J."/>
            <person name="White B.A."/>
            <person name="Bayer E.A."/>
        </authorList>
    </citation>
    <scope>NUCLEOTIDE SEQUENCE [LARGE SCALE GENOMIC DNA]</scope>
    <source>
        <strain evidence="12 13">007c</strain>
    </source>
</reference>
<dbReference type="GO" id="GO:0065002">
    <property type="term" value="P:intracellular protein transmembrane transport"/>
    <property type="evidence" value="ECO:0007669"/>
    <property type="project" value="UniProtKB-UniRule"/>
</dbReference>
<keyword evidence="6 9" id="KW-1133">Transmembrane helix</keyword>
<evidence type="ECO:0000256" key="1">
    <source>
        <dbReference type="ARBA" id="ARBA00004651"/>
    </source>
</evidence>
<feature type="transmembrane region" description="Helical" evidence="9">
    <location>
        <begin position="274"/>
        <end position="292"/>
    </location>
</feature>
<evidence type="ECO:0000256" key="9">
    <source>
        <dbReference type="HAMAP-Rule" id="MF_01463"/>
    </source>
</evidence>
<dbReference type="PANTHER" id="PTHR30081">
    <property type="entry name" value="PROTEIN-EXPORT MEMBRANE PROTEIN SEC"/>
    <property type="match status" value="1"/>
</dbReference>
<evidence type="ECO:0000256" key="2">
    <source>
        <dbReference type="ARBA" id="ARBA00022448"/>
    </source>
</evidence>
<gene>
    <name evidence="9" type="primary">secD</name>
    <name evidence="12" type="ORF">RF007C_14910</name>
</gene>
<dbReference type="InterPro" id="IPR048634">
    <property type="entry name" value="SecD_SecF_C"/>
</dbReference>
<feature type="transmembrane region" description="Helical" evidence="9">
    <location>
        <begin position="328"/>
        <end position="349"/>
    </location>
</feature>
<dbReference type="eggNOG" id="COG0342">
    <property type="taxonomic scope" value="Bacteria"/>
</dbReference>
<evidence type="ECO:0000259" key="10">
    <source>
        <dbReference type="Pfam" id="PF02355"/>
    </source>
</evidence>
<dbReference type="GO" id="GO:0043952">
    <property type="term" value="P:protein transport by the Sec complex"/>
    <property type="evidence" value="ECO:0007669"/>
    <property type="project" value="UniProtKB-UniRule"/>
</dbReference>
<organism evidence="12 13">
    <name type="scientific">Ruminococcus flavefaciens 007c</name>
    <dbReference type="NCBI Taxonomy" id="1341157"/>
    <lineage>
        <taxon>Bacteria</taxon>
        <taxon>Bacillati</taxon>
        <taxon>Bacillota</taxon>
        <taxon>Clostridia</taxon>
        <taxon>Eubacteriales</taxon>
        <taxon>Oscillospiraceae</taxon>
        <taxon>Ruminococcus</taxon>
    </lineage>
</organism>
<evidence type="ECO:0000256" key="8">
    <source>
        <dbReference type="ARBA" id="ARBA00023136"/>
    </source>
</evidence>
<evidence type="ECO:0000256" key="4">
    <source>
        <dbReference type="ARBA" id="ARBA00022692"/>
    </source>
</evidence>
<dbReference type="OrthoDB" id="9805019at2"/>
<dbReference type="GO" id="GO:0006605">
    <property type="term" value="P:protein targeting"/>
    <property type="evidence" value="ECO:0007669"/>
    <property type="project" value="UniProtKB-UniRule"/>
</dbReference>
<comment type="caution">
    <text evidence="9">Lacks conserved residue(s) required for the propagation of feature annotation.</text>
</comment>
<evidence type="ECO:0000256" key="6">
    <source>
        <dbReference type="ARBA" id="ARBA00022989"/>
    </source>
</evidence>
<keyword evidence="4 9" id="KW-0812">Transmembrane</keyword>